<organism evidence="2 3">
    <name type="scientific">Flavihumibacter petaseus NBRC 106054</name>
    <dbReference type="NCBI Taxonomy" id="1220578"/>
    <lineage>
        <taxon>Bacteria</taxon>
        <taxon>Pseudomonadati</taxon>
        <taxon>Bacteroidota</taxon>
        <taxon>Chitinophagia</taxon>
        <taxon>Chitinophagales</taxon>
        <taxon>Chitinophagaceae</taxon>
        <taxon>Flavihumibacter</taxon>
    </lineage>
</organism>
<accession>A0A0E9N1S5</accession>
<dbReference type="Pfam" id="PF20033">
    <property type="entry name" value="DUF6438"/>
    <property type="match status" value="1"/>
</dbReference>
<evidence type="ECO:0000259" key="1">
    <source>
        <dbReference type="Pfam" id="PF20033"/>
    </source>
</evidence>
<evidence type="ECO:0000313" key="3">
    <source>
        <dbReference type="Proteomes" id="UP000033121"/>
    </source>
</evidence>
<reference evidence="2 3" key="1">
    <citation type="submission" date="2015-04" db="EMBL/GenBank/DDBJ databases">
        <title>Whole genome shotgun sequence of Flavihumibacter petaseus NBRC 106054.</title>
        <authorList>
            <person name="Miyazawa S."/>
            <person name="Hosoyama A."/>
            <person name="Hashimoto M."/>
            <person name="Noguchi M."/>
            <person name="Tsuchikane K."/>
            <person name="Ohji S."/>
            <person name="Yamazoe A."/>
            <person name="Ichikawa N."/>
            <person name="Kimura A."/>
            <person name="Fujita N."/>
        </authorList>
    </citation>
    <scope>NUCLEOTIDE SEQUENCE [LARGE SCALE GENOMIC DNA]</scope>
    <source>
        <strain evidence="2 3">NBRC 106054</strain>
    </source>
</reference>
<feature type="domain" description="DUF6438" evidence="1">
    <location>
        <begin position="2"/>
        <end position="95"/>
    </location>
</feature>
<proteinExistence type="predicted"/>
<dbReference type="EMBL" id="BBWV01000002">
    <property type="protein sequence ID" value="GAO43728.1"/>
    <property type="molecule type" value="Genomic_DNA"/>
</dbReference>
<dbReference type="AlphaFoldDB" id="A0A0E9N1S5"/>
<comment type="caution">
    <text evidence="2">The sequence shown here is derived from an EMBL/GenBank/DDBJ whole genome shotgun (WGS) entry which is preliminary data.</text>
</comment>
<dbReference type="Proteomes" id="UP000033121">
    <property type="component" value="Unassembled WGS sequence"/>
</dbReference>
<keyword evidence="3" id="KW-1185">Reference proteome</keyword>
<name>A0A0E9N1S5_9BACT</name>
<evidence type="ECO:0000313" key="2">
    <source>
        <dbReference type="EMBL" id="GAO43728.1"/>
    </source>
</evidence>
<dbReference type="InterPro" id="IPR045497">
    <property type="entry name" value="DUF6438"/>
</dbReference>
<dbReference type="STRING" id="1220578.FPE01S_02_08340"/>
<protein>
    <recommendedName>
        <fullName evidence="1">DUF6438 domain-containing protein</fullName>
    </recommendedName>
</protein>
<sequence length="104" mass="12048">MAISNDGTATTYDAQIYNSHRGHFRTIIRKEQMDSLKTLLQNAEVFILDDNYSTIVTDHPRYTLTIKDKNGRVKTIEDYGPSGPDELEKIYDLIFSFRDAQSWK</sequence>
<dbReference type="OrthoDB" id="7172369at2"/>
<gene>
    <name evidence="2" type="ORF">FPE01S_02_08340</name>
</gene>